<comment type="caution">
    <text evidence="2">The sequence shown here is derived from an EMBL/GenBank/DDBJ whole genome shotgun (WGS) entry which is preliminary data.</text>
</comment>
<name>A0ABV6B2V0_9DEIO</name>
<dbReference type="Proteomes" id="UP001589733">
    <property type="component" value="Unassembled WGS sequence"/>
</dbReference>
<dbReference type="RefSeq" id="WP_380014192.1">
    <property type="nucleotide sequence ID" value="NZ_JBHLYR010000059.1"/>
</dbReference>
<accession>A0ABV6B2V0</accession>
<evidence type="ECO:0000256" key="1">
    <source>
        <dbReference type="SAM" id="Phobius"/>
    </source>
</evidence>
<keyword evidence="3" id="KW-1185">Reference proteome</keyword>
<dbReference type="EMBL" id="JBHLYR010000059">
    <property type="protein sequence ID" value="MFB9994094.1"/>
    <property type="molecule type" value="Genomic_DNA"/>
</dbReference>
<proteinExistence type="predicted"/>
<gene>
    <name evidence="2" type="ORF">ACFFLM_19225</name>
</gene>
<feature type="transmembrane region" description="Helical" evidence="1">
    <location>
        <begin position="39"/>
        <end position="68"/>
    </location>
</feature>
<reference evidence="2 3" key="1">
    <citation type="submission" date="2024-09" db="EMBL/GenBank/DDBJ databases">
        <authorList>
            <person name="Sun Q."/>
            <person name="Mori K."/>
        </authorList>
    </citation>
    <scope>NUCLEOTIDE SEQUENCE [LARGE SCALE GENOMIC DNA]</scope>
    <source>
        <strain evidence="2 3">JCM 13503</strain>
    </source>
</reference>
<evidence type="ECO:0000313" key="3">
    <source>
        <dbReference type="Proteomes" id="UP001589733"/>
    </source>
</evidence>
<keyword evidence="1" id="KW-1133">Transmembrane helix</keyword>
<organism evidence="2 3">
    <name type="scientific">Deinococcus oregonensis</name>
    <dbReference type="NCBI Taxonomy" id="1805970"/>
    <lineage>
        <taxon>Bacteria</taxon>
        <taxon>Thermotogati</taxon>
        <taxon>Deinococcota</taxon>
        <taxon>Deinococci</taxon>
        <taxon>Deinococcales</taxon>
        <taxon>Deinococcaceae</taxon>
        <taxon>Deinococcus</taxon>
    </lineage>
</organism>
<keyword evidence="1" id="KW-0472">Membrane</keyword>
<evidence type="ECO:0000313" key="2">
    <source>
        <dbReference type="EMBL" id="MFB9994094.1"/>
    </source>
</evidence>
<sequence>MSAFWLLVLFSAVYGAGLGLKYGLQLLISWPETNYTVGWLALVGAVLLGGLGLGLAGGGLLALVVLFWGQP</sequence>
<protein>
    <submittedName>
        <fullName evidence="2">Uncharacterized protein</fullName>
    </submittedName>
</protein>
<keyword evidence="1" id="KW-0812">Transmembrane</keyword>